<dbReference type="Pfam" id="PF11553">
    <property type="entry name" value="DUF3231"/>
    <property type="match status" value="1"/>
</dbReference>
<dbReference type="Gene3D" id="1.20.1260.10">
    <property type="match status" value="1"/>
</dbReference>
<keyword evidence="2" id="KW-1185">Reference proteome</keyword>
<evidence type="ECO:0000313" key="1">
    <source>
        <dbReference type="EMBL" id="MRG86877.1"/>
    </source>
</evidence>
<dbReference type="Proteomes" id="UP000480185">
    <property type="component" value="Unassembled WGS sequence"/>
</dbReference>
<reference evidence="1 2" key="1">
    <citation type="submission" date="2019-11" db="EMBL/GenBank/DDBJ databases">
        <authorList>
            <person name="Li J."/>
        </authorList>
    </citation>
    <scope>NUCLEOTIDE SEQUENCE [LARGE SCALE GENOMIC DNA]</scope>
    <source>
        <strain evidence="1 2">J4</strain>
    </source>
</reference>
<name>A0A6G1X7F6_9BACI</name>
<evidence type="ECO:0000313" key="2">
    <source>
        <dbReference type="Proteomes" id="UP000480185"/>
    </source>
</evidence>
<sequence>MGILSGNSKEEPLHYGEVHGVWSAVYTTQGMVAAYQTMMNHVGDKDLKKVLDEALQLCLQDLKQLEPLLKEHGVGLPPAPPERPDANLEDIPTGARINDPEVAATLSADVAAGLVACSTMIGQAIREDIATLFGQMHTQKAQLGGKLLRLNKEKGWLVPPPLHKGKTEE</sequence>
<dbReference type="OrthoDB" id="1934429at2"/>
<dbReference type="RefSeq" id="WP_153728776.1">
    <property type="nucleotide sequence ID" value="NZ_WJNH01000006.1"/>
</dbReference>
<proteinExistence type="predicted"/>
<dbReference type="AlphaFoldDB" id="A0A6G1X7F6"/>
<dbReference type="InterPro" id="IPR012347">
    <property type="entry name" value="Ferritin-like"/>
</dbReference>
<dbReference type="EMBL" id="WJNH01000006">
    <property type="protein sequence ID" value="MRG86877.1"/>
    <property type="molecule type" value="Genomic_DNA"/>
</dbReference>
<organism evidence="1 2">
    <name type="scientific">Salinibacillus xinjiangensis</name>
    <dbReference type="NCBI Taxonomy" id="1229268"/>
    <lineage>
        <taxon>Bacteria</taxon>
        <taxon>Bacillati</taxon>
        <taxon>Bacillota</taxon>
        <taxon>Bacilli</taxon>
        <taxon>Bacillales</taxon>
        <taxon>Bacillaceae</taxon>
        <taxon>Salinibacillus</taxon>
    </lineage>
</organism>
<gene>
    <name evidence="1" type="ORF">GH754_11215</name>
</gene>
<protein>
    <submittedName>
        <fullName evidence="1">DUF3231 family protein</fullName>
    </submittedName>
</protein>
<dbReference type="InterPro" id="IPR021617">
    <property type="entry name" value="DUF3231"/>
</dbReference>
<comment type="caution">
    <text evidence="1">The sequence shown here is derived from an EMBL/GenBank/DDBJ whole genome shotgun (WGS) entry which is preliminary data.</text>
</comment>
<accession>A0A6G1X7F6</accession>